<proteinExistence type="inferred from homology"/>
<organism evidence="10 11">
    <name type="scientific">Zymomonas mobilis subsp. mobilis (strain ATCC 10988 / DSM 424 / LMG 404 / NCIMB 8938 / NRRL B-806 / ZM1)</name>
    <dbReference type="NCBI Taxonomy" id="555217"/>
    <lineage>
        <taxon>Bacteria</taxon>
        <taxon>Pseudomonadati</taxon>
        <taxon>Pseudomonadota</taxon>
        <taxon>Alphaproteobacteria</taxon>
        <taxon>Sphingomonadales</taxon>
        <taxon>Zymomonadaceae</taxon>
        <taxon>Zymomonas</taxon>
    </lineage>
</organism>
<feature type="transmembrane region" description="Helical" evidence="8">
    <location>
        <begin position="169"/>
        <end position="190"/>
    </location>
</feature>
<dbReference type="HOGENOM" id="CLU_000960_28_0_5"/>
<evidence type="ECO:0000256" key="2">
    <source>
        <dbReference type="ARBA" id="ARBA00008537"/>
    </source>
</evidence>
<keyword evidence="3" id="KW-0813">Transport</keyword>
<evidence type="ECO:0000313" key="10">
    <source>
        <dbReference type="EMBL" id="AEH62190.1"/>
    </source>
</evidence>
<dbReference type="Proteomes" id="UP000001494">
    <property type="component" value="Chromosome"/>
</dbReference>
<dbReference type="Gene3D" id="1.20.1250.20">
    <property type="entry name" value="MFS general substrate transporter like domains"/>
    <property type="match status" value="1"/>
</dbReference>
<dbReference type="eggNOG" id="COG2814">
    <property type="taxonomic scope" value="Bacteria"/>
</dbReference>
<dbReference type="AlphaFoldDB" id="A0A0H3FWP9"/>
<comment type="subcellular location">
    <subcellularLocation>
        <location evidence="1">Cell membrane</location>
        <topology evidence="1">Multi-pass membrane protein</topology>
    </subcellularLocation>
</comment>
<evidence type="ECO:0000256" key="4">
    <source>
        <dbReference type="ARBA" id="ARBA00022475"/>
    </source>
</evidence>
<protein>
    <submittedName>
        <fullName evidence="10">Drug resistance transporter, EmrB/QacA subfamily</fullName>
    </submittedName>
</protein>
<sequence length="533" mass="58563">MTFLQKISHRFHDFFAGFSFGPPDDQRKPASAEGLLSGSKQAIACIILALTNFMVVLDTTIANVSVPHIAGDLAVSNSQGTWVITSYAVAEAICVPLTGWLSRRFGTVLLFFISIIGFTSFSCLCGFSHSLMVLLIFRCLQGFFGGPLMPITQTLLLRVFRKEQHAQAMGIWAMTTITAPIIGPIMGGWLSDNWSWPWIFYINIPIGIICAMGVFALLRSVETRTLKEYIDKGGLTIMVIWIACLQIALDLGHDHDWLSSRMIVTLLILAAIGFVVFVIWELTEKQPIVDLKIFRHRGFTISVLSLSFSFGVFFASAVIIPQWLQRVMGYTATDSGLVTAMSGILAVCFSPIVAKLSGKVDARILVSFGILWLGGCTALRTFWDTNSSYWIFAVPQFLQGIGMPFFFVPLTTLALSSVLPEETTSAAGLMNFLRTLAGAIGTSWSTTVWEDYARKMHNELANVIPTPNAILPVLQMGGQNTLKARAFFDALVDTQSYALSTTHIFFISTMVFVVASSVIWLAPAPKKKQGKQG</sequence>
<dbReference type="EMBL" id="CP002850">
    <property type="protein sequence ID" value="AEH62190.1"/>
    <property type="molecule type" value="Genomic_DNA"/>
</dbReference>
<evidence type="ECO:0000256" key="3">
    <source>
        <dbReference type="ARBA" id="ARBA00022448"/>
    </source>
</evidence>
<feature type="domain" description="Major facilitator superfamily (MFS) profile" evidence="9">
    <location>
        <begin position="44"/>
        <end position="527"/>
    </location>
</feature>
<dbReference type="OrthoDB" id="9812221at2"/>
<name>A0A0H3FWP9_ZYMMA</name>
<feature type="transmembrane region" description="Helical" evidence="8">
    <location>
        <begin position="364"/>
        <end position="383"/>
    </location>
</feature>
<reference evidence="10 11" key="1">
    <citation type="journal article" date="2011" name="J. Bacteriol.">
        <title>Genome sequence of the ethanol-producing Zymomonas mobilis subsp. mobilis lectotype strain ATCC 10988.</title>
        <authorList>
            <person name="Pappas K.M."/>
            <person name="Kouvelis V.N."/>
            <person name="Saunders E."/>
            <person name="Brettin T.S."/>
            <person name="Bruce D."/>
            <person name="Detter C."/>
            <person name="Balakireva M."/>
            <person name="Han C.S."/>
            <person name="Savvakis G."/>
            <person name="Kyrpides N.C."/>
            <person name="Typas M.A."/>
        </authorList>
    </citation>
    <scope>NUCLEOTIDE SEQUENCE [LARGE SCALE GENOMIC DNA]</scope>
    <source>
        <strain evidence="11">ATCC 10988 / DSM 424 / CCUG 17860 / LMG 404 / NCIMB 8938 / NRRL B-806 / ZM1</strain>
    </source>
</reference>
<feature type="transmembrane region" description="Helical" evidence="8">
    <location>
        <begin position="135"/>
        <end position="157"/>
    </location>
</feature>
<keyword evidence="6 8" id="KW-1133">Transmembrane helix</keyword>
<dbReference type="SUPFAM" id="SSF103473">
    <property type="entry name" value="MFS general substrate transporter"/>
    <property type="match status" value="1"/>
</dbReference>
<dbReference type="CDD" id="cd17503">
    <property type="entry name" value="MFS_LmrB_MDR_like"/>
    <property type="match status" value="1"/>
</dbReference>
<dbReference type="PROSITE" id="PS50850">
    <property type="entry name" value="MFS"/>
    <property type="match status" value="1"/>
</dbReference>
<gene>
    <name evidence="10" type="ordered locus">Zmob_0340</name>
</gene>
<feature type="transmembrane region" description="Helical" evidence="8">
    <location>
        <begin position="261"/>
        <end position="280"/>
    </location>
</feature>
<dbReference type="GO" id="GO:0022857">
    <property type="term" value="F:transmembrane transporter activity"/>
    <property type="evidence" value="ECO:0007669"/>
    <property type="project" value="InterPro"/>
</dbReference>
<dbReference type="InterPro" id="IPR011701">
    <property type="entry name" value="MFS"/>
</dbReference>
<feature type="transmembrane region" description="Helical" evidence="8">
    <location>
        <begin position="82"/>
        <end position="101"/>
    </location>
</feature>
<feature type="transmembrane region" description="Helical" evidence="8">
    <location>
        <begin position="503"/>
        <end position="522"/>
    </location>
</feature>
<dbReference type="InterPro" id="IPR020846">
    <property type="entry name" value="MFS_dom"/>
</dbReference>
<feature type="transmembrane region" description="Helical" evidence="8">
    <location>
        <begin position="230"/>
        <end position="249"/>
    </location>
</feature>
<keyword evidence="5 8" id="KW-0812">Transmembrane</keyword>
<dbReference type="RefSeq" id="WP_011240819.1">
    <property type="nucleotide sequence ID" value="NC_017262.1"/>
</dbReference>
<dbReference type="GO" id="GO:0005886">
    <property type="term" value="C:plasma membrane"/>
    <property type="evidence" value="ECO:0007669"/>
    <property type="project" value="UniProtKB-SubCell"/>
</dbReference>
<evidence type="ECO:0000313" key="11">
    <source>
        <dbReference type="Proteomes" id="UP000001494"/>
    </source>
</evidence>
<dbReference type="KEGG" id="zmm:Zmob_0340"/>
<evidence type="ECO:0000259" key="9">
    <source>
        <dbReference type="PROSITE" id="PS50850"/>
    </source>
</evidence>
<feature type="transmembrane region" description="Helical" evidence="8">
    <location>
        <begin position="108"/>
        <end position="129"/>
    </location>
</feature>
<dbReference type="PANTHER" id="PTHR42718:SF9">
    <property type="entry name" value="MAJOR FACILITATOR SUPERFAMILY MULTIDRUG TRANSPORTER MFSC"/>
    <property type="match status" value="1"/>
</dbReference>
<evidence type="ECO:0000256" key="6">
    <source>
        <dbReference type="ARBA" id="ARBA00022989"/>
    </source>
</evidence>
<keyword evidence="7 8" id="KW-0472">Membrane</keyword>
<evidence type="ECO:0000256" key="5">
    <source>
        <dbReference type="ARBA" id="ARBA00022692"/>
    </source>
</evidence>
<dbReference type="InterPro" id="IPR004638">
    <property type="entry name" value="EmrB-like"/>
</dbReference>
<comment type="similarity">
    <text evidence="2">Belongs to the major facilitator superfamily. EmrB family.</text>
</comment>
<feature type="transmembrane region" description="Helical" evidence="8">
    <location>
        <begin position="196"/>
        <end position="218"/>
    </location>
</feature>
<evidence type="ECO:0000256" key="8">
    <source>
        <dbReference type="SAM" id="Phobius"/>
    </source>
</evidence>
<dbReference type="InterPro" id="IPR036259">
    <property type="entry name" value="MFS_trans_sf"/>
</dbReference>
<feature type="transmembrane region" description="Helical" evidence="8">
    <location>
        <begin position="427"/>
        <end position="446"/>
    </location>
</feature>
<feature type="transmembrane region" description="Helical" evidence="8">
    <location>
        <begin position="336"/>
        <end position="357"/>
    </location>
</feature>
<dbReference type="PANTHER" id="PTHR42718">
    <property type="entry name" value="MAJOR FACILITATOR SUPERFAMILY MULTIDRUG TRANSPORTER MFSC"/>
    <property type="match status" value="1"/>
</dbReference>
<feature type="transmembrane region" description="Helical" evidence="8">
    <location>
        <begin position="42"/>
        <end position="62"/>
    </location>
</feature>
<keyword evidence="4" id="KW-1003">Cell membrane</keyword>
<evidence type="ECO:0000256" key="7">
    <source>
        <dbReference type="ARBA" id="ARBA00023136"/>
    </source>
</evidence>
<dbReference type="Gene3D" id="1.20.1720.10">
    <property type="entry name" value="Multidrug resistance protein D"/>
    <property type="match status" value="1"/>
</dbReference>
<accession>A0A0H3FWP9</accession>
<feature type="transmembrane region" description="Helical" evidence="8">
    <location>
        <begin position="389"/>
        <end position="415"/>
    </location>
</feature>
<evidence type="ECO:0000256" key="1">
    <source>
        <dbReference type="ARBA" id="ARBA00004651"/>
    </source>
</evidence>
<dbReference type="NCBIfam" id="TIGR00711">
    <property type="entry name" value="efflux_EmrB"/>
    <property type="match status" value="1"/>
</dbReference>
<dbReference type="Pfam" id="PF07690">
    <property type="entry name" value="MFS_1"/>
    <property type="match status" value="1"/>
</dbReference>
<feature type="transmembrane region" description="Helical" evidence="8">
    <location>
        <begin position="301"/>
        <end position="324"/>
    </location>
</feature>
<dbReference type="SMR" id="A0A0H3FWP9"/>
<dbReference type="GeneID" id="79903889"/>